<keyword evidence="2" id="KW-1185">Reference proteome</keyword>
<organism evidence="1 2">
    <name type="scientific">Dendryphion nanum</name>
    <dbReference type="NCBI Taxonomy" id="256645"/>
    <lineage>
        <taxon>Eukaryota</taxon>
        <taxon>Fungi</taxon>
        <taxon>Dikarya</taxon>
        <taxon>Ascomycota</taxon>
        <taxon>Pezizomycotina</taxon>
        <taxon>Dothideomycetes</taxon>
        <taxon>Pleosporomycetidae</taxon>
        <taxon>Pleosporales</taxon>
        <taxon>Torulaceae</taxon>
        <taxon>Dendryphion</taxon>
    </lineage>
</organism>
<dbReference type="Proteomes" id="UP000700596">
    <property type="component" value="Unassembled WGS sequence"/>
</dbReference>
<protein>
    <submittedName>
        <fullName evidence="1">Uncharacterized protein</fullName>
    </submittedName>
</protein>
<dbReference type="GO" id="GO:0042720">
    <property type="term" value="C:mitochondrial inner membrane peptidase complex"/>
    <property type="evidence" value="ECO:0007669"/>
    <property type="project" value="InterPro"/>
</dbReference>
<evidence type="ECO:0000313" key="1">
    <source>
        <dbReference type="EMBL" id="KAH7136068.1"/>
    </source>
</evidence>
<dbReference type="Pfam" id="PF11093">
    <property type="entry name" value="Mitochondr_Som1"/>
    <property type="match status" value="1"/>
</dbReference>
<dbReference type="OrthoDB" id="3983163at2759"/>
<reference evidence="1" key="1">
    <citation type="journal article" date="2021" name="Nat. Commun.">
        <title>Genetic determinants of endophytism in the Arabidopsis root mycobiome.</title>
        <authorList>
            <person name="Mesny F."/>
            <person name="Miyauchi S."/>
            <person name="Thiergart T."/>
            <person name="Pickel B."/>
            <person name="Atanasova L."/>
            <person name="Karlsson M."/>
            <person name="Huettel B."/>
            <person name="Barry K.W."/>
            <person name="Haridas S."/>
            <person name="Chen C."/>
            <person name="Bauer D."/>
            <person name="Andreopoulos W."/>
            <person name="Pangilinan J."/>
            <person name="LaButti K."/>
            <person name="Riley R."/>
            <person name="Lipzen A."/>
            <person name="Clum A."/>
            <person name="Drula E."/>
            <person name="Henrissat B."/>
            <person name="Kohler A."/>
            <person name="Grigoriev I.V."/>
            <person name="Martin F.M."/>
            <person name="Hacquard S."/>
        </authorList>
    </citation>
    <scope>NUCLEOTIDE SEQUENCE</scope>
    <source>
        <strain evidence="1">MPI-CAGE-CH-0243</strain>
    </source>
</reference>
<comment type="caution">
    <text evidence="1">The sequence shown here is derived from an EMBL/GenBank/DDBJ whole genome shotgun (WGS) entry which is preliminary data.</text>
</comment>
<gene>
    <name evidence="1" type="ORF">B0J11DRAFT_519852</name>
</gene>
<evidence type="ECO:0000313" key="2">
    <source>
        <dbReference type="Proteomes" id="UP000700596"/>
    </source>
</evidence>
<sequence length="94" mass="10491">MSPPVPTFHVSSLPTKLNALPHGKTRSPPIDLATLPLKEMIQYRCDLAITDLSQRPAIVCKEVARLYRVCEDGKMIETTAWEKWRMGQGKDGGV</sequence>
<name>A0A9P9IUM1_9PLEO</name>
<dbReference type="EMBL" id="JAGMWT010000002">
    <property type="protein sequence ID" value="KAH7136068.1"/>
    <property type="molecule type" value="Genomic_DNA"/>
</dbReference>
<accession>A0A9P9IUM1</accession>
<proteinExistence type="predicted"/>
<dbReference type="AlphaFoldDB" id="A0A9P9IUM1"/>
<dbReference type="InterPro" id="IPR024645">
    <property type="entry name" value="Mitochondr_Som1"/>
</dbReference>